<comment type="subcellular location">
    <subcellularLocation>
        <location evidence="2">Membrane</location>
        <topology evidence="2">Multi-pass membrane protein</topology>
    </subcellularLocation>
</comment>
<evidence type="ECO:0000256" key="17">
    <source>
        <dbReference type="SAM" id="Phobius"/>
    </source>
</evidence>
<geneLocation type="mitochondrion" evidence="20"/>
<evidence type="ECO:0000256" key="16">
    <source>
        <dbReference type="SAM" id="MobiDB-lite"/>
    </source>
</evidence>
<feature type="compositionally biased region" description="Low complexity" evidence="16">
    <location>
        <begin position="1053"/>
        <end position="1071"/>
    </location>
</feature>
<dbReference type="InterPro" id="IPR034210">
    <property type="entry name" value="CcO_II_C"/>
</dbReference>
<keyword evidence="5" id="KW-0813">Transport</keyword>
<feature type="region of interest" description="Disordered" evidence="16">
    <location>
        <begin position="313"/>
        <end position="344"/>
    </location>
</feature>
<dbReference type="GO" id="GO:0004129">
    <property type="term" value="F:cytochrome-c oxidase activity"/>
    <property type="evidence" value="ECO:0007669"/>
    <property type="project" value="UniProtKB-EC"/>
</dbReference>
<evidence type="ECO:0000256" key="7">
    <source>
        <dbReference type="ARBA" id="ARBA00022692"/>
    </source>
</evidence>
<evidence type="ECO:0000256" key="6">
    <source>
        <dbReference type="ARBA" id="ARBA00022660"/>
    </source>
</evidence>
<protein>
    <recommendedName>
        <fullName evidence="4">cytochrome-c oxidase</fullName>
        <ecNumber evidence="4">7.1.1.9</ecNumber>
    </recommendedName>
    <alternativeName>
        <fullName evidence="14">Cytochrome c oxidase polypeptide II</fullName>
    </alternativeName>
</protein>
<dbReference type="Gene3D" id="2.60.40.420">
    <property type="entry name" value="Cupredoxins - blue copper proteins"/>
    <property type="match status" value="1"/>
</dbReference>
<gene>
    <name evidence="20" type="primary">cox2</name>
</gene>
<dbReference type="InterPro" id="IPR011759">
    <property type="entry name" value="Cyt_c_oxidase_su2_TM_dom"/>
</dbReference>
<keyword evidence="13 17" id="KW-0472">Membrane</keyword>
<feature type="domain" description="Cytochrome oxidase subunit II transmembrane region profile" evidence="19">
    <location>
        <begin position="39"/>
        <end position="134"/>
    </location>
</feature>
<reference evidence="20" key="1">
    <citation type="journal article" date="2021" name="Eur. J. Phycol.">
        <title>High-throughput sequencing of the kelp Alaria (Phaeophyceae) reveals epi-endobiotic associations, including a likely phaeophycean parasite.</title>
        <authorList>
            <person name="Bringloe T.T."/>
            <person name="Sauermann R."/>
            <person name="Krause-Jensen D."/>
            <person name="Olesen B."/>
            <person name="Klimova A."/>
            <person name="Klochkova T.A."/>
            <person name="Verbruggen H."/>
        </authorList>
    </citation>
    <scope>NUCLEOTIDE SEQUENCE</scope>
</reference>
<feature type="transmembrane region" description="Helical" evidence="17">
    <location>
        <begin position="57"/>
        <end position="81"/>
    </location>
</feature>
<evidence type="ECO:0000259" key="19">
    <source>
        <dbReference type="PROSITE" id="PS50999"/>
    </source>
</evidence>
<keyword evidence="20" id="KW-0496">Mitochondrion</keyword>
<dbReference type="PANTHER" id="PTHR22888:SF9">
    <property type="entry name" value="CYTOCHROME C OXIDASE SUBUNIT 2"/>
    <property type="match status" value="1"/>
</dbReference>
<dbReference type="PROSITE" id="PS50999">
    <property type="entry name" value="COX2_TM"/>
    <property type="match status" value="1"/>
</dbReference>
<keyword evidence="9" id="KW-1278">Translocase</keyword>
<dbReference type="EC" id="7.1.1.9" evidence="4"/>
<dbReference type="InterPro" id="IPR045187">
    <property type="entry name" value="CcO_II"/>
</dbReference>
<evidence type="ECO:0000256" key="14">
    <source>
        <dbReference type="ARBA" id="ARBA00031389"/>
    </source>
</evidence>
<evidence type="ECO:0000313" key="20">
    <source>
        <dbReference type="EMBL" id="QWE51050.1"/>
    </source>
</evidence>
<evidence type="ECO:0000256" key="2">
    <source>
        <dbReference type="ARBA" id="ARBA00004141"/>
    </source>
</evidence>
<dbReference type="InterPro" id="IPR002429">
    <property type="entry name" value="CcO_II-like_C"/>
</dbReference>
<evidence type="ECO:0000256" key="9">
    <source>
        <dbReference type="ARBA" id="ARBA00022967"/>
    </source>
</evidence>
<evidence type="ECO:0000256" key="13">
    <source>
        <dbReference type="ARBA" id="ARBA00023136"/>
    </source>
</evidence>
<evidence type="ECO:0000256" key="11">
    <source>
        <dbReference type="ARBA" id="ARBA00022989"/>
    </source>
</evidence>
<dbReference type="PROSITE" id="PS00078">
    <property type="entry name" value="COX2"/>
    <property type="match status" value="1"/>
</dbReference>
<dbReference type="Pfam" id="PF00116">
    <property type="entry name" value="COX2"/>
    <property type="match status" value="1"/>
</dbReference>
<keyword evidence="10" id="KW-0249">Electron transport</keyword>
<accession>A0A8E8PDR3</accession>
<dbReference type="CDD" id="cd13912">
    <property type="entry name" value="CcO_II_C"/>
    <property type="match status" value="1"/>
</dbReference>
<dbReference type="InterPro" id="IPR001505">
    <property type="entry name" value="Copper_CuA"/>
</dbReference>
<evidence type="ECO:0000259" key="18">
    <source>
        <dbReference type="PROSITE" id="PS50857"/>
    </source>
</evidence>
<evidence type="ECO:0000256" key="12">
    <source>
        <dbReference type="ARBA" id="ARBA00023008"/>
    </source>
</evidence>
<dbReference type="PANTHER" id="PTHR22888">
    <property type="entry name" value="CYTOCHROME C OXIDASE, SUBUNIT II"/>
    <property type="match status" value="1"/>
</dbReference>
<keyword evidence="8" id="KW-0479">Metal-binding</keyword>
<proteinExistence type="inferred from homology"/>
<dbReference type="SUPFAM" id="SSF81464">
    <property type="entry name" value="Cytochrome c oxidase subunit II-like, transmembrane region"/>
    <property type="match status" value="1"/>
</dbReference>
<comment type="similarity">
    <text evidence="3">Belongs to the cytochrome c oxidase subunit 2 family.</text>
</comment>
<evidence type="ECO:0000256" key="4">
    <source>
        <dbReference type="ARBA" id="ARBA00012949"/>
    </source>
</evidence>
<keyword evidence="12" id="KW-0186">Copper</keyword>
<organism evidence="20">
    <name type="scientific">Alaria crispa</name>
    <dbReference type="NCBI Taxonomy" id="441892"/>
    <lineage>
        <taxon>Eukaryota</taxon>
        <taxon>Sar</taxon>
        <taxon>Stramenopiles</taxon>
        <taxon>Ochrophyta</taxon>
        <taxon>PX clade</taxon>
        <taxon>Phaeophyceae</taxon>
        <taxon>Laminariales</taxon>
        <taxon>Alariaceae</taxon>
        <taxon>Alaria</taxon>
    </lineage>
</organism>
<dbReference type="GO" id="GO:0016020">
    <property type="term" value="C:membrane"/>
    <property type="evidence" value="ECO:0007669"/>
    <property type="project" value="UniProtKB-SubCell"/>
</dbReference>
<feature type="compositionally biased region" description="Low complexity" evidence="16">
    <location>
        <begin position="323"/>
        <end position="338"/>
    </location>
</feature>
<keyword evidence="11 17" id="KW-1133">Transmembrane helix</keyword>
<dbReference type="EMBL" id="MT767059">
    <property type="protein sequence ID" value="QWE51050.1"/>
    <property type="molecule type" value="Genomic_DNA"/>
</dbReference>
<feature type="transmembrane region" description="Helical" evidence="17">
    <location>
        <begin position="18"/>
        <end position="37"/>
    </location>
</feature>
<dbReference type="Pfam" id="PF02790">
    <property type="entry name" value="COX2_TM"/>
    <property type="match status" value="1"/>
</dbReference>
<dbReference type="GO" id="GO:0005507">
    <property type="term" value="F:copper ion binding"/>
    <property type="evidence" value="ECO:0007669"/>
    <property type="project" value="InterPro"/>
</dbReference>
<dbReference type="PROSITE" id="PS50857">
    <property type="entry name" value="COX2_CUA"/>
    <property type="match status" value="2"/>
</dbReference>
<comment type="cofactor">
    <cofactor evidence="1">
        <name>Cu cation</name>
        <dbReference type="ChEBI" id="CHEBI:23378"/>
    </cofactor>
</comment>
<keyword evidence="6" id="KW-0679">Respiratory chain</keyword>
<feature type="domain" description="Cytochrome oxidase subunit II copper A binding" evidence="18">
    <location>
        <begin position="1180"/>
        <end position="1290"/>
    </location>
</feature>
<evidence type="ECO:0000256" key="1">
    <source>
        <dbReference type="ARBA" id="ARBA00001935"/>
    </source>
</evidence>
<dbReference type="SUPFAM" id="SSF49503">
    <property type="entry name" value="Cupredoxins"/>
    <property type="match status" value="2"/>
</dbReference>
<feature type="transmembrane region" description="Helical" evidence="17">
    <location>
        <begin position="102"/>
        <end position="124"/>
    </location>
</feature>
<evidence type="ECO:0000256" key="3">
    <source>
        <dbReference type="ARBA" id="ARBA00007866"/>
    </source>
</evidence>
<dbReference type="Gene3D" id="1.10.287.90">
    <property type="match status" value="1"/>
</dbReference>
<feature type="region of interest" description="Disordered" evidence="16">
    <location>
        <begin position="1043"/>
        <end position="1078"/>
    </location>
</feature>
<evidence type="ECO:0000256" key="5">
    <source>
        <dbReference type="ARBA" id="ARBA00022448"/>
    </source>
</evidence>
<dbReference type="PRINTS" id="PR01166">
    <property type="entry name" value="CYCOXIDASEII"/>
</dbReference>
<evidence type="ECO:0000256" key="10">
    <source>
        <dbReference type="ARBA" id="ARBA00022982"/>
    </source>
</evidence>
<comment type="catalytic activity">
    <reaction evidence="15">
        <text>4 Fe(II)-[cytochrome c] + O2 + 8 H(+)(in) = 4 Fe(III)-[cytochrome c] + 2 H2O + 4 H(+)(out)</text>
        <dbReference type="Rhea" id="RHEA:11436"/>
        <dbReference type="Rhea" id="RHEA-COMP:10350"/>
        <dbReference type="Rhea" id="RHEA-COMP:14399"/>
        <dbReference type="ChEBI" id="CHEBI:15377"/>
        <dbReference type="ChEBI" id="CHEBI:15378"/>
        <dbReference type="ChEBI" id="CHEBI:15379"/>
        <dbReference type="ChEBI" id="CHEBI:29033"/>
        <dbReference type="ChEBI" id="CHEBI:29034"/>
        <dbReference type="EC" id="7.1.1.9"/>
    </reaction>
    <physiologicalReaction direction="left-to-right" evidence="15">
        <dbReference type="Rhea" id="RHEA:11437"/>
    </physiologicalReaction>
</comment>
<dbReference type="InterPro" id="IPR036257">
    <property type="entry name" value="Cyt_c_oxidase_su2_TM_sf"/>
</dbReference>
<evidence type="ECO:0000256" key="15">
    <source>
        <dbReference type="ARBA" id="ARBA00049512"/>
    </source>
</evidence>
<sequence>MLVFFNCAHIMKFSHKNIIRITLIVFFSLYYCSIGSMDASHPWQVGFQDPATPIMEGIIFFNGLLMAFMLFIACLVGWLLYKSLTLFNEADHKDAVGFNHSTLLEVVWTIIPAGILMVISVPSYNLLYAMDEVIDPSLTIKVVGHQWYWSYECSDFEVSPALKQDNLNQVEISYKALKDMADLIEYSRVEVAKGEKQTQIGIIKEFLESFEKGIEDVPQGATEMLSRRLEWLVINILGNEGRKEFYGPLESHLTGEMVAILSGVKGQLSEGSLIQEQQDLVIKALKFFKQYIRIVNETELTAKTMDLFKSLDEIQPGKGNTPSSDGSSGGLSETESLDPNTGSIVSELNKVDETSYKWLELRAAEEFYDGAETELSRALTQVFEAECVCLRALARGEIKIPIEEMMANLDEGRIRLDKALVEAEIAENNLIDTQLIAHQLRLTRSEREGYSSEFDWDTANVEFKFSDNELENAKVELNNAKASAKWAKIDLLASQVNSLTAEYFQADAEWALNDPSIIRSKVLLKDGYDGWTEKLTSESKKVLDSHELKFMLAHEELKSANTILDRFQSGLTAEEVSKCNSIADSSEAEFMAIEKQTISVADEFERGKSILANAKDELNNYKSVSNRADIRLERSQVAFDKFKAVSNRAEAVSRGAELFFKTAKEKLTGVELGFNSSVTLDSLIEKYGSVKSEFDKAVSLVNIAKSDLDNAKDRLDIVKGYVENTEKRLDDTPVIYELPKVTDKSNEYFDNFLWEIHNEDLITVKAQLKGSEAVVEESKIVLSNAEQVLTESFIKLIEVELKKGKALINFLKFDLDTASVPSSDERLVAIETYIGNLELNLGHVVRNKVISTFDTGSSDCLKVITNMLDNDLSKASLVSGSVKPAFIFDTADSNISEMIESAVDYAWVKTLKADVSAAISDYEEASRMLSHARKILDKTEEDLSSIYKLRENNSMESLIALQTATETSLKTTSNWIEKALLSSSAIDTILEPGSLQAKSSCEVLKAKAELANVKWFAARVSRSLDTPMQEAVKPFNRQFSDVSVVEPNSTLPSDNGLSGSDSSGEDGNSGNKKSKEEIKDMLSKLKSREIDYTHAGLREEVLQTFKELIETVDQNTADDVKNMLYEALLSITNEEGEKNKSLKTQIKMIHDLIEHHKENEVEEDITERQRINFDSYLIADDDLVIPEVSGTGKAGKVFRLLEVDNRLVVPTNTHIRVLVTSADVLHSWAVPSLGVKVDACPGRLNQVFLFIKREGVFYGQCSELCGVNHGFMPIVVQAVNQDEYLTWVGKRLCS</sequence>
<dbReference type="GO" id="GO:0042773">
    <property type="term" value="P:ATP synthesis coupled electron transport"/>
    <property type="evidence" value="ECO:0007669"/>
    <property type="project" value="TreeGrafter"/>
</dbReference>
<feature type="domain" description="Cytochrome oxidase subunit II copper A binding" evidence="18">
    <location>
        <begin position="135"/>
        <end position="251"/>
    </location>
</feature>
<evidence type="ECO:0000256" key="8">
    <source>
        <dbReference type="ARBA" id="ARBA00022723"/>
    </source>
</evidence>
<name>A0A8E8PDR3_9PHAE</name>
<dbReference type="InterPro" id="IPR008972">
    <property type="entry name" value="Cupredoxin"/>
</dbReference>
<feature type="compositionally biased region" description="Polar residues" evidence="16">
    <location>
        <begin position="1043"/>
        <end position="1052"/>
    </location>
</feature>
<keyword evidence="7 17" id="KW-0812">Transmembrane</keyword>